<comment type="catalytic activity">
    <reaction evidence="6">
        <text>UDP-N-acetyl-alpha-D-glucosamine + ATP = UDP-N-acetyl-alpha-D-glucosamine 3'-phosphate + ADP + H(+)</text>
        <dbReference type="Rhea" id="RHEA:32671"/>
        <dbReference type="ChEBI" id="CHEBI:15378"/>
        <dbReference type="ChEBI" id="CHEBI:30616"/>
        <dbReference type="ChEBI" id="CHEBI:57705"/>
        <dbReference type="ChEBI" id="CHEBI:64353"/>
        <dbReference type="ChEBI" id="CHEBI:456216"/>
        <dbReference type="EC" id="2.7.1.176"/>
    </reaction>
</comment>
<dbReference type="Pfam" id="PF06414">
    <property type="entry name" value="Zeta_toxin"/>
    <property type="match status" value="1"/>
</dbReference>
<evidence type="ECO:0000256" key="1">
    <source>
        <dbReference type="ARBA" id="ARBA00009104"/>
    </source>
</evidence>
<dbReference type="Proteomes" id="UP000586042">
    <property type="component" value="Unassembled WGS sequence"/>
</dbReference>
<dbReference type="InterPro" id="IPR027417">
    <property type="entry name" value="P-loop_NTPase"/>
</dbReference>
<dbReference type="Gene3D" id="3.40.50.300">
    <property type="entry name" value="P-loop containing nucleotide triphosphate hydrolases"/>
    <property type="match status" value="1"/>
</dbReference>
<keyword evidence="3" id="KW-0547">Nucleotide-binding</keyword>
<evidence type="ECO:0000256" key="3">
    <source>
        <dbReference type="ARBA" id="ARBA00022741"/>
    </source>
</evidence>
<dbReference type="GO" id="GO:0016301">
    <property type="term" value="F:kinase activity"/>
    <property type="evidence" value="ECO:0007669"/>
    <property type="project" value="UniProtKB-KW"/>
</dbReference>
<evidence type="ECO:0000313" key="9">
    <source>
        <dbReference type="Proteomes" id="UP000586042"/>
    </source>
</evidence>
<sequence>MSTGESPRALLIIGTVGAGKTSVADMVGDLLADTGVAHAVIDLDALRRSWPPAPDDRFNFEMALRNLRSVAGNYLDAGAVRLVMAGVAETREHRRRYADAVGVELTVCRLRVELPVVRQRLARRHQGEEAALRWHLNRSGELDQIMEDAQLEDVVVEASDGSVPKVAEAVMKAIGWI</sequence>
<dbReference type="SUPFAM" id="SSF52540">
    <property type="entry name" value="P-loop containing nucleoside triphosphate hydrolases"/>
    <property type="match status" value="1"/>
</dbReference>
<evidence type="ECO:0000313" key="8">
    <source>
        <dbReference type="EMBL" id="NUW36225.1"/>
    </source>
</evidence>
<keyword evidence="8" id="KW-0808">Transferase</keyword>
<dbReference type="EMBL" id="JABWGN010000014">
    <property type="protein sequence ID" value="NUW36225.1"/>
    <property type="molecule type" value="Genomic_DNA"/>
</dbReference>
<dbReference type="AlphaFoldDB" id="A0A7Y6IDF6"/>
<organism evidence="8 9">
    <name type="scientific">Nonomuraea montanisoli</name>
    <dbReference type="NCBI Taxonomy" id="2741721"/>
    <lineage>
        <taxon>Bacteria</taxon>
        <taxon>Bacillati</taxon>
        <taxon>Actinomycetota</taxon>
        <taxon>Actinomycetes</taxon>
        <taxon>Streptosporangiales</taxon>
        <taxon>Streptosporangiaceae</taxon>
        <taxon>Nonomuraea</taxon>
    </lineage>
</organism>
<dbReference type="GO" id="GO:0005524">
    <property type="term" value="F:ATP binding"/>
    <property type="evidence" value="ECO:0007669"/>
    <property type="project" value="UniProtKB-KW"/>
</dbReference>
<evidence type="ECO:0000256" key="5">
    <source>
        <dbReference type="ARBA" id="ARBA00032897"/>
    </source>
</evidence>
<comment type="caution">
    <text evidence="8">The sequence shown here is derived from an EMBL/GenBank/DDBJ whole genome shotgun (WGS) entry which is preliminary data.</text>
</comment>
<proteinExistence type="inferred from homology"/>
<evidence type="ECO:0000256" key="4">
    <source>
        <dbReference type="ARBA" id="ARBA00022840"/>
    </source>
</evidence>
<keyword evidence="4" id="KW-0067">ATP-binding</keyword>
<evidence type="ECO:0000256" key="6">
    <source>
        <dbReference type="ARBA" id="ARBA00048178"/>
    </source>
</evidence>
<keyword evidence="8" id="KW-0418">Kinase</keyword>
<reference evidence="8 9" key="1">
    <citation type="submission" date="2020-06" db="EMBL/GenBank/DDBJ databases">
        <title>Nonomuraea sp. SMC257, a novel actinomycete isolated from soil.</title>
        <authorList>
            <person name="Chanama M."/>
        </authorList>
    </citation>
    <scope>NUCLEOTIDE SEQUENCE [LARGE SCALE GENOMIC DNA]</scope>
    <source>
        <strain evidence="8 9">SMC257</strain>
    </source>
</reference>
<accession>A0A7Y6IDF6</accession>
<comment type="similarity">
    <text evidence="1">Belongs to the zeta toxin family.</text>
</comment>
<evidence type="ECO:0000259" key="7">
    <source>
        <dbReference type="Pfam" id="PF06414"/>
    </source>
</evidence>
<dbReference type="EC" id="2.7.1.176" evidence="2"/>
<evidence type="ECO:0000256" key="2">
    <source>
        <dbReference type="ARBA" id="ARBA00011963"/>
    </source>
</evidence>
<keyword evidence="9" id="KW-1185">Reference proteome</keyword>
<gene>
    <name evidence="8" type="ORF">HTZ77_33155</name>
</gene>
<protein>
    <recommendedName>
        <fullName evidence="5">UDP-N-acetylglucosamine kinase</fullName>
        <ecNumber evidence="2">2.7.1.176</ecNumber>
    </recommendedName>
    <alternativeName>
        <fullName evidence="5">UDP-N-acetylglucosamine kinase</fullName>
    </alternativeName>
</protein>
<feature type="domain" description="Zeta toxin" evidence="7">
    <location>
        <begin position="4"/>
        <end position="54"/>
    </location>
</feature>
<name>A0A7Y6IDF6_9ACTN</name>
<dbReference type="InterPro" id="IPR010488">
    <property type="entry name" value="Zeta_toxin_domain"/>
</dbReference>